<proteinExistence type="predicted"/>
<accession>D3PB35</accession>
<gene>
    <name evidence="2" type="ordered locus">DEFDS_0304</name>
</gene>
<dbReference type="KEGG" id="ddf:DEFDS_0304"/>
<dbReference type="RefSeq" id="WP_013007056.1">
    <property type="nucleotide sequence ID" value="NC_013939.1"/>
</dbReference>
<keyword evidence="1" id="KW-1133">Transmembrane helix</keyword>
<organism evidence="2 3">
    <name type="scientific">Deferribacter desulfuricans (strain DSM 14783 / JCM 11476 / NBRC 101012 / SSM1)</name>
    <dbReference type="NCBI Taxonomy" id="639282"/>
    <lineage>
        <taxon>Bacteria</taxon>
        <taxon>Pseudomonadati</taxon>
        <taxon>Deferribacterota</taxon>
        <taxon>Deferribacteres</taxon>
        <taxon>Deferribacterales</taxon>
        <taxon>Deferribacteraceae</taxon>
        <taxon>Deferribacter</taxon>
    </lineage>
</organism>
<keyword evidence="1" id="KW-0812">Transmembrane</keyword>
<dbReference type="eggNOG" id="COG3462">
    <property type="taxonomic scope" value="Bacteria"/>
</dbReference>
<evidence type="ECO:0000313" key="2">
    <source>
        <dbReference type="EMBL" id="BAI79808.1"/>
    </source>
</evidence>
<evidence type="ECO:0000256" key="1">
    <source>
        <dbReference type="SAM" id="Phobius"/>
    </source>
</evidence>
<protein>
    <recommendedName>
        <fullName evidence="4">SHOCT domain-containing protein</fullName>
    </recommendedName>
</protein>
<name>D3PB35_DEFDS</name>
<keyword evidence="3" id="KW-1185">Reference proteome</keyword>
<reference evidence="2 3" key="1">
    <citation type="journal article" date="2010" name="DNA Res.">
        <title>Bacterial lifestyle in a deep-sea hydrothermal vent chimney revealed by the genome sequence of the thermophilic bacterium Deferribacter desulfuricans SSM1.</title>
        <authorList>
            <person name="Takaki Y."/>
            <person name="Shimamura S."/>
            <person name="Nakagawa S."/>
            <person name="Fukuhara Y."/>
            <person name="Horikawa H."/>
            <person name="Ankai A."/>
            <person name="Harada T."/>
            <person name="Hosoyama A."/>
            <person name="Oguchi A."/>
            <person name="Fukui S."/>
            <person name="Fujita N."/>
            <person name="Takami H."/>
            <person name="Takai K."/>
        </authorList>
    </citation>
    <scope>NUCLEOTIDE SEQUENCE [LARGE SCALE GENOMIC DNA]</scope>
    <source>
        <strain evidence="3">DSM 14783 / JCM 11476 / NBRC 101012 / SSM1</strain>
    </source>
</reference>
<dbReference type="AlphaFoldDB" id="D3PB35"/>
<keyword evidence="1" id="KW-0472">Membrane</keyword>
<evidence type="ECO:0008006" key="4">
    <source>
        <dbReference type="Google" id="ProtNLM"/>
    </source>
</evidence>
<dbReference type="EMBL" id="AP011529">
    <property type="protein sequence ID" value="BAI79808.1"/>
    <property type="molecule type" value="Genomic_DNA"/>
</dbReference>
<dbReference type="OrthoDB" id="1123500at2"/>
<sequence>MYGYRWFGFMWMFKILVWILIIVGFVLFLIIIVRSFGGIKQHDKAVESKRLLEILKERYAKGEIDRDVYLKMKKDLES</sequence>
<evidence type="ECO:0000313" key="3">
    <source>
        <dbReference type="Proteomes" id="UP000001520"/>
    </source>
</evidence>
<dbReference type="STRING" id="639282.DEFDS_0304"/>
<dbReference type="HOGENOM" id="CLU_159099_3_1_0"/>
<dbReference type="Proteomes" id="UP000001520">
    <property type="component" value="Chromosome"/>
</dbReference>
<feature type="transmembrane region" description="Helical" evidence="1">
    <location>
        <begin position="6"/>
        <end position="33"/>
    </location>
</feature>